<keyword evidence="5" id="KW-1185">Reference proteome</keyword>
<evidence type="ECO:0000259" key="3">
    <source>
        <dbReference type="PROSITE" id="PS50206"/>
    </source>
</evidence>
<evidence type="ECO:0000256" key="1">
    <source>
        <dbReference type="ARBA" id="ARBA00022679"/>
    </source>
</evidence>
<feature type="domain" description="Rhodanese" evidence="3">
    <location>
        <begin position="15"/>
        <end position="132"/>
    </location>
</feature>
<sequence length="283" mass="29995">MTPLISVGALAERIPRGSVRLLDVRWRLDAPEGRVSYVSAHLPGAVYVDLEHELAQRGHPELGSYPPPTFAQLERSVRRWGIDQGDVVVAYDDNDGVPAARAWWLLRRQGFEVRVLDGGLRAWVAEGLPIEQGDVAPPPGNAQIADVDPGVASIDDAARAPRRGFLVDVRSPEHYRGRVSGRDPVAGHIPGAINLPTVAHISSIGTLKSAEEIRATVAAAGIDARSDIVLYCGTGIASAHSALALASAGIETRIFTGSWSQWALLSSRPVAVGSQPAAALRGA</sequence>
<proteinExistence type="predicted"/>
<comment type="caution">
    <text evidence="4">The sequence shown here is derived from an EMBL/GenBank/DDBJ whole genome shotgun (WGS) entry which is preliminary data.</text>
</comment>
<dbReference type="Proteomes" id="UP000325827">
    <property type="component" value="Unassembled WGS sequence"/>
</dbReference>
<dbReference type="SMART" id="SM00450">
    <property type="entry name" value="RHOD"/>
    <property type="match status" value="2"/>
</dbReference>
<dbReference type="EMBL" id="VYSA01000001">
    <property type="protein sequence ID" value="KAA9111433.1"/>
    <property type="molecule type" value="Genomic_DNA"/>
</dbReference>
<dbReference type="InterPro" id="IPR001307">
    <property type="entry name" value="Thiosulphate_STrfase_CS"/>
</dbReference>
<organism evidence="4 5">
    <name type="scientific">Microbacterium rhizomatis</name>
    <dbReference type="NCBI Taxonomy" id="1631477"/>
    <lineage>
        <taxon>Bacteria</taxon>
        <taxon>Bacillati</taxon>
        <taxon>Actinomycetota</taxon>
        <taxon>Actinomycetes</taxon>
        <taxon>Micrococcales</taxon>
        <taxon>Microbacteriaceae</taxon>
        <taxon>Microbacterium</taxon>
    </lineage>
</organism>
<keyword evidence="1 4" id="KW-0808">Transferase</keyword>
<dbReference type="Pfam" id="PF00581">
    <property type="entry name" value="Rhodanese"/>
    <property type="match status" value="2"/>
</dbReference>
<dbReference type="GO" id="GO:0004792">
    <property type="term" value="F:thiosulfate-cyanide sulfurtransferase activity"/>
    <property type="evidence" value="ECO:0007669"/>
    <property type="project" value="InterPro"/>
</dbReference>
<dbReference type="Gene3D" id="3.40.250.10">
    <property type="entry name" value="Rhodanese-like domain"/>
    <property type="match status" value="2"/>
</dbReference>
<keyword evidence="2" id="KW-0677">Repeat</keyword>
<feature type="domain" description="Rhodanese" evidence="3">
    <location>
        <begin position="160"/>
        <end position="271"/>
    </location>
</feature>
<dbReference type="AlphaFoldDB" id="A0A5J5J9F5"/>
<dbReference type="InterPro" id="IPR045078">
    <property type="entry name" value="TST/MPST-like"/>
</dbReference>
<name>A0A5J5J9F5_9MICO</name>
<gene>
    <name evidence="4" type="ORF">F6B43_07640</name>
</gene>
<dbReference type="OrthoDB" id="9770030at2"/>
<dbReference type="RefSeq" id="WP_150448202.1">
    <property type="nucleotide sequence ID" value="NZ_VYSA01000001.1"/>
</dbReference>
<evidence type="ECO:0000256" key="2">
    <source>
        <dbReference type="ARBA" id="ARBA00022737"/>
    </source>
</evidence>
<accession>A0A5J5J9F5</accession>
<protein>
    <submittedName>
        <fullName evidence="4">Sulfurtransferase</fullName>
    </submittedName>
</protein>
<dbReference type="PROSITE" id="PS00380">
    <property type="entry name" value="RHODANESE_1"/>
    <property type="match status" value="1"/>
</dbReference>
<evidence type="ECO:0000313" key="5">
    <source>
        <dbReference type="Proteomes" id="UP000325827"/>
    </source>
</evidence>
<reference evidence="5" key="1">
    <citation type="submission" date="2019-09" db="EMBL/GenBank/DDBJ databases">
        <title>Mumia zhuanghuii sp. nov. isolated from the intestinal contents of plateau pika (Ochotona curzoniae) in the Qinghai-Tibet plateau of China.</title>
        <authorList>
            <person name="Tian Z."/>
        </authorList>
    </citation>
    <scope>NUCLEOTIDE SEQUENCE [LARGE SCALE GENOMIC DNA]</scope>
    <source>
        <strain evidence="5">JCM 30598</strain>
    </source>
</reference>
<dbReference type="PANTHER" id="PTHR11364:SF27">
    <property type="entry name" value="SULFURTRANSFERASE"/>
    <property type="match status" value="1"/>
</dbReference>
<dbReference type="InterPro" id="IPR001763">
    <property type="entry name" value="Rhodanese-like_dom"/>
</dbReference>
<dbReference type="SUPFAM" id="SSF52821">
    <property type="entry name" value="Rhodanese/Cell cycle control phosphatase"/>
    <property type="match status" value="2"/>
</dbReference>
<dbReference type="PANTHER" id="PTHR11364">
    <property type="entry name" value="THIOSULFATE SULFERTANSFERASE"/>
    <property type="match status" value="1"/>
</dbReference>
<evidence type="ECO:0000313" key="4">
    <source>
        <dbReference type="EMBL" id="KAA9111433.1"/>
    </source>
</evidence>
<dbReference type="InterPro" id="IPR036873">
    <property type="entry name" value="Rhodanese-like_dom_sf"/>
</dbReference>
<dbReference type="PROSITE" id="PS50206">
    <property type="entry name" value="RHODANESE_3"/>
    <property type="match status" value="2"/>
</dbReference>
<dbReference type="CDD" id="cd01448">
    <property type="entry name" value="TST_Repeat_1"/>
    <property type="match status" value="1"/>
</dbReference>